<sequence>MSWDIVLFNSNQKITDPAEVNENQLIPTSFTDAFETYFKTIIKDGDHREIKGNDFTIDYFDDGQPSSNVMLSLYGEAAIYPLIDLALKNNWQIFDTGLGDMINLAAPFKNGYENFQAYLNIVLNKPSNSNWFSRLFKRKT</sequence>
<accession>A0A1H8Q079</accession>
<proteinExistence type="predicted"/>
<organism evidence="1 2">
    <name type="scientific">Mucilaginibacter gossypiicola</name>
    <dbReference type="NCBI Taxonomy" id="551995"/>
    <lineage>
        <taxon>Bacteria</taxon>
        <taxon>Pseudomonadati</taxon>
        <taxon>Bacteroidota</taxon>
        <taxon>Sphingobacteriia</taxon>
        <taxon>Sphingobacteriales</taxon>
        <taxon>Sphingobacteriaceae</taxon>
        <taxon>Mucilaginibacter</taxon>
    </lineage>
</organism>
<gene>
    <name evidence="1" type="ORF">SAMN05192574_108220</name>
</gene>
<keyword evidence="2" id="KW-1185">Reference proteome</keyword>
<protein>
    <submittedName>
        <fullName evidence="1">Uncharacterized protein</fullName>
    </submittedName>
</protein>
<dbReference type="Proteomes" id="UP000198942">
    <property type="component" value="Unassembled WGS sequence"/>
</dbReference>
<dbReference type="RefSeq" id="WP_091215728.1">
    <property type="nucleotide sequence ID" value="NZ_FOCL01000008.1"/>
</dbReference>
<dbReference type="STRING" id="551995.SAMN05192574_108220"/>
<dbReference type="OrthoDB" id="769642at2"/>
<name>A0A1H8Q079_9SPHI</name>
<evidence type="ECO:0000313" key="1">
    <source>
        <dbReference type="EMBL" id="SEO47635.1"/>
    </source>
</evidence>
<dbReference type="EMBL" id="FOCL01000008">
    <property type="protein sequence ID" value="SEO47635.1"/>
    <property type="molecule type" value="Genomic_DNA"/>
</dbReference>
<evidence type="ECO:0000313" key="2">
    <source>
        <dbReference type="Proteomes" id="UP000198942"/>
    </source>
</evidence>
<reference evidence="2" key="1">
    <citation type="submission" date="2016-10" db="EMBL/GenBank/DDBJ databases">
        <authorList>
            <person name="Varghese N."/>
            <person name="Submissions S."/>
        </authorList>
    </citation>
    <scope>NUCLEOTIDE SEQUENCE [LARGE SCALE GENOMIC DNA]</scope>
    <source>
        <strain evidence="2">Gh-48</strain>
    </source>
</reference>
<dbReference type="AlphaFoldDB" id="A0A1H8Q079"/>